<feature type="region of interest" description="Disordered" evidence="1">
    <location>
        <begin position="14"/>
        <end position="38"/>
    </location>
</feature>
<comment type="caution">
    <text evidence="2">The sequence shown here is derived from an EMBL/GenBank/DDBJ whole genome shotgun (WGS) entry which is preliminary data.</text>
</comment>
<proteinExistence type="predicted"/>
<sequence length="172" mass="18182">MGTNTVRRNLFHHNLSRRPASGVSANATTQGGSDGISSLSSRILGSASSDAGVSLKAGSYDNGEIVAKDKNGNYKLDIPLIPPFLDSENGDRLESVDEGGGAGAVAVGRTGEADINGCDKQKIEVKLADIMGRNRRNGQMSNGPAEVLNLIHQNLRDKVAALEEDNWMYDGN</sequence>
<name>A0A507QXY9_MONPU</name>
<reference evidence="2 3" key="1">
    <citation type="submission" date="2019-06" db="EMBL/GenBank/DDBJ databases">
        <title>Wine fermentation using esterase from Monascus purpureus.</title>
        <authorList>
            <person name="Geng C."/>
            <person name="Zhang Y."/>
        </authorList>
    </citation>
    <scope>NUCLEOTIDE SEQUENCE [LARGE SCALE GENOMIC DNA]</scope>
    <source>
        <strain evidence="2">HQ1</strain>
    </source>
</reference>
<dbReference type="OrthoDB" id="4188844at2759"/>
<accession>A0A507QXY9</accession>
<evidence type="ECO:0000256" key="1">
    <source>
        <dbReference type="SAM" id="MobiDB-lite"/>
    </source>
</evidence>
<organism evidence="2 3">
    <name type="scientific">Monascus purpureus</name>
    <name type="common">Red mold</name>
    <name type="synonym">Monascus anka</name>
    <dbReference type="NCBI Taxonomy" id="5098"/>
    <lineage>
        <taxon>Eukaryota</taxon>
        <taxon>Fungi</taxon>
        <taxon>Dikarya</taxon>
        <taxon>Ascomycota</taxon>
        <taxon>Pezizomycotina</taxon>
        <taxon>Eurotiomycetes</taxon>
        <taxon>Eurotiomycetidae</taxon>
        <taxon>Eurotiales</taxon>
        <taxon>Aspergillaceae</taxon>
        <taxon>Monascus</taxon>
    </lineage>
</organism>
<gene>
    <name evidence="2" type="ORF">MPDQ_006407</name>
</gene>
<dbReference type="STRING" id="5098.A0A507QXY9"/>
<dbReference type="EMBL" id="VIFY01000055">
    <property type="protein sequence ID" value="TQB72845.1"/>
    <property type="molecule type" value="Genomic_DNA"/>
</dbReference>
<keyword evidence="3" id="KW-1185">Reference proteome</keyword>
<evidence type="ECO:0000313" key="3">
    <source>
        <dbReference type="Proteomes" id="UP000319663"/>
    </source>
</evidence>
<protein>
    <submittedName>
        <fullName evidence="2">Uncharacterized protein</fullName>
    </submittedName>
</protein>
<dbReference type="Proteomes" id="UP000319663">
    <property type="component" value="Unassembled WGS sequence"/>
</dbReference>
<evidence type="ECO:0000313" key="2">
    <source>
        <dbReference type="EMBL" id="TQB72845.1"/>
    </source>
</evidence>
<dbReference type="AlphaFoldDB" id="A0A507QXY9"/>